<proteinExistence type="predicted"/>
<organism evidence="1 2">
    <name type="scientific">Parasponia andersonii</name>
    <name type="common">Sponia andersonii</name>
    <dbReference type="NCBI Taxonomy" id="3476"/>
    <lineage>
        <taxon>Eukaryota</taxon>
        <taxon>Viridiplantae</taxon>
        <taxon>Streptophyta</taxon>
        <taxon>Embryophyta</taxon>
        <taxon>Tracheophyta</taxon>
        <taxon>Spermatophyta</taxon>
        <taxon>Magnoliopsida</taxon>
        <taxon>eudicotyledons</taxon>
        <taxon>Gunneridae</taxon>
        <taxon>Pentapetalae</taxon>
        <taxon>rosids</taxon>
        <taxon>fabids</taxon>
        <taxon>Rosales</taxon>
        <taxon>Cannabaceae</taxon>
        <taxon>Parasponia</taxon>
    </lineage>
</organism>
<gene>
    <name evidence="1" type="ORF">PanWU01x14_323750</name>
</gene>
<dbReference type="OrthoDB" id="1436421at2759"/>
<name>A0A2P5AKA7_PARAD</name>
<evidence type="ECO:0000313" key="1">
    <source>
        <dbReference type="EMBL" id="PON36986.1"/>
    </source>
</evidence>
<dbReference type="AlphaFoldDB" id="A0A2P5AKA7"/>
<evidence type="ECO:0000313" key="2">
    <source>
        <dbReference type="Proteomes" id="UP000237105"/>
    </source>
</evidence>
<protein>
    <submittedName>
        <fullName evidence="1">Uncharacterized protein</fullName>
    </submittedName>
</protein>
<dbReference type="Proteomes" id="UP000237105">
    <property type="component" value="Unassembled WGS sequence"/>
</dbReference>
<reference evidence="2" key="1">
    <citation type="submission" date="2016-06" db="EMBL/GenBank/DDBJ databases">
        <title>Parallel loss of symbiosis genes in relatives of nitrogen-fixing non-legume Parasponia.</title>
        <authorList>
            <person name="Van Velzen R."/>
            <person name="Holmer R."/>
            <person name="Bu F."/>
            <person name="Rutten L."/>
            <person name="Van Zeijl A."/>
            <person name="Liu W."/>
            <person name="Santuari L."/>
            <person name="Cao Q."/>
            <person name="Sharma T."/>
            <person name="Shen D."/>
            <person name="Roswanjaya Y."/>
            <person name="Wardhani T."/>
            <person name="Kalhor M.S."/>
            <person name="Jansen J."/>
            <person name="Van den Hoogen J."/>
            <person name="Gungor B."/>
            <person name="Hartog M."/>
            <person name="Hontelez J."/>
            <person name="Verver J."/>
            <person name="Yang W.-C."/>
            <person name="Schijlen E."/>
            <person name="Repin R."/>
            <person name="Schilthuizen M."/>
            <person name="Schranz E."/>
            <person name="Heidstra R."/>
            <person name="Miyata K."/>
            <person name="Fedorova E."/>
            <person name="Kohlen W."/>
            <person name="Bisseling T."/>
            <person name="Smit S."/>
            <person name="Geurts R."/>
        </authorList>
    </citation>
    <scope>NUCLEOTIDE SEQUENCE [LARGE SCALE GENOMIC DNA]</scope>
    <source>
        <strain evidence="2">cv. WU1-14</strain>
    </source>
</reference>
<comment type="caution">
    <text evidence="1">The sequence shown here is derived from an EMBL/GenBank/DDBJ whole genome shotgun (WGS) entry which is preliminary data.</text>
</comment>
<dbReference type="EMBL" id="JXTB01000546">
    <property type="protein sequence ID" value="PON36986.1"/>
    <property type="molecule type" value="Genomic_DNA"/>
</dbReference>
<keyword evidence="2" id="KW-1185">Reference proteome</keyword>
<sequence>MAKAGIQVHQTSRTFKNGRKVILDVSFKNGMAVAAVIGIDEDYEVKILFTCNENASSPKKRNSRARCWRYKSAPQLDDAGLYTVDWTPQSQNVTAHEMAKWAFSLKISRNFKV</sequence>
<accession>A0A2P5AKA7</accession>